<proteinExistence type="predicted"/>
<dbReference type="AlphaFoldDB" id="A0A0A8YMR5"/>
<sequence>MVEECRRKADKTSSLVDRIWDPKTQESHCFSHRSTSLFVCSSLKSSVKEFGAYFSTHSCSVTNGVIEQAS</sequence>
<dbReference type="EMBL" id="GBRH01274018">
    <property type="protein sequence ID" value="JAD23877.1"/>
    <property type="molecule type" value="Transcribed_RNA"/>
</dbReference>
<evidence type="ECO:0000313" key="1">
    <source>
        <dbReference type="EMBL" id="JAD23877.1"/>
    </source>
</evidence>
<reference evidence="1" key="2">
    <citation type="journal article" date="2015" name="Data Brief">
        <title>Shoot transcriptome of the giant reed, Arundo donax.</title>
        <authorList>
            <person name="Barrero R.A."/>
            <person name="Guerrero F.D."/>
            <person name="Moolhuijzen P."/>
            <person name="Goolsby J.A."/>
            <person name="Tidwell J."/>
            <person name="Bellgard S.E."/>
            <person name="Bellgard M.I."/>
        </authorList>
    </citation>
    <scope>NUCLEOTIDE SEQUENCE</scope>
    <source>
        <tissue evidence="1">Shoot tissue taken approximately 20 cm above the soil surface</tissue>
    </source>
</reference>
<organism evidence="1">
    <name type="scientific">Arundo donax</name>
    <name type="common">Giant reed</name>
    <name type="synonym">Donax arundinaceus</name>
    <dbReference type="NCBI Taxonomy" id="35708"/>
    <lineage>
        <taxon>Eukaryota</taxon>
        <taxon>Viridiplantae</taxon>
        <taxon>Streptophyta</taxon>
        <taxon>Embryophyta</taxon>
        <taxon>Tracheophyta</taxon>
        <taxon>Spermatophyta</taxon>
        <taxon>Magnoliopsida</taxon>
        <taxon>Liliopsida</taxon>
        <taxon>Poales</taxon>
        <taxon>Poaceae</taxon>
        <taxon>PACMAD clade</taxon>
        <taxon>Arundinoideae</taxon>
        <taxon>Arundineae</taxon>
        <taxon>Arundo</taxon>
    </lineage>
</organism>
<name>A0A0A8YMR5_ARUDO</name>
<reference evidence="1" key="1">
    <citation type="submission" date="2014-09" db="EMBL/GenBank/DDBJ databases">
        <authorList>
            <person name="Magalhaes I.L.F."/>
            <person name="Oliveira U."/>
            <person name="Santos F.R."/>
            <person name="Vidigal T.H.D.A."/>
            <person name="Brescovit A.D."/>
            <person name="Santos A.J."/>
        </authorList>
    </citation>
    <scope>NUCLEOTIDE SEQUENCE</scope>
    <source>
        <tissue evidence="1">Shoot tissue taken approximately 20 cm above the soil surface</tissue>
    </source>
</reference>
<protein>
    <submittedName>
        <fullName evidence="1">Uncharacterized protein</fullName>
    </submittedName>
</protein>
<accession>A0A0A8YMR5</accession>